<evidence type="ECO:0000313" key="4">
    <source>
        <dbReference type="Proteomes" id="UP001145742"/>
    </source>
</evidence>
<gene>
    <name evidence="3" type="ORF">WISP_66798</name>
</gene>
<organism evidence="3 4">
    <name type="scientific">Willisornis vidua</name>
    <name type="common">Xingu scale-backed antbird</name>
    <dbReference type="NCBI Taxonomy" id="1566151"/>
    <lineage>
        <taxon>Eukaryota</taxon>
        <taxon>Metazoa</taxon>
        <taxon>Chordata</taxon>
        <taxon>Craniata</taxon>
        <taxon>Vertebrata</taxon>
        <taxon>Euteleostomi</taxon>
        <taxon>Archelosauria</taxon>
        <taxon>Archosauria</taxon>
        <taxon>Dinosauria</taxon>
        <taxon>Saurischia</taxon>
        <taxon>Theropoda</taxon>
        <taxon>Coelurosauria</taxon>
        <taxon>Aves</taxon>
        <taxon>Neognathae</taxon>
        <taxon>Neoaves</taxon>
        <taxon>Telluraves</taxon>
        <taxon>Australaves</taxon>
        <taxon>Passeriformes</taxon>
        <taxon>Thamnophilidae</taxon>
        <taxon>Willisornis</taxon>
    </lineage>
</organism>
<protein>
    <recommendedName>
        <fullName evidence="2">ZFYVE26-like TPR repeats domain-containing protein</fullName>
    </recommendedName>
</protein>
<dbReference type="InterPro" id="IPR057946">
    <property type="entry name" value="TPR_ZFYVE26"/>
</dbReference>
<accession>A0ABQ9DA00</accession>
<reference evidence="3" key="1">
    <citation type="submission" date="2019-10" db="EMBL/GenBank/DDBJ databases">
        <authorList>
            <person name="Soares A.E.R."/>
            <person name="Aleixo A."/>
            <person name="Schneider P."/>
            <person name="Miyaki C.Y."/>
            <person name="Schneider M.P."/>
            <person name="Mello C."/>
            <person name="Vasconcelos A.T.R."/>
        </authorList>
    </citation>
    <scope>NUCLEOTIDE SEQUENCE</scope>
    <source>
        <tissue evidence="3">Muscle</tissue>
    </source>
</reference>
<dbReference type="Pfam" id="PF25569">
    <property type="entry name" value="TPR_ZFYVE26"/>
    <property type="match status" value="1"/>
</dbReference>
<dbReference type="PANTHER" id="PTHR46591">
    <property type="entry name" value="ZINC FINGER FYVE DOMAIN-CONTAINING PROTEIN 26"/>
    <property type="match status" value="1"/>
</dbReference>
<comment type="caution">
    <text evidence="3">The sequence shown here is derived from an EMBL/GenBank/DDBJ whole genome shotgun (WGS) entry which is preliminary data.</text>
</comment>
<keyword evidence="4" id="KW-1185">Reference proteome</keyword>
<evidence type="ECO:0000259" key="2">
    <source>
        <dbReference type="Pfam" id="PF25569"/>
    </source>
</evidence>
<proteinExistence type="predicted"/>
<feature type="region of interest" description="Disordered" evidence="1">
    <location>
        <begin position="655"/>
        <end position="678"/>
    </location>
</feature>
<evidence type="ECO:0000256" key="1">
    <source>
        <dbReference type="SAM" id="MobiDB-lite"/>
    </source>
</evidence>
<name>A0ABQ9DA00_9PASS</name>
<evidence type="ECO:0000313" key="3">
    <source>
        <dbReference type="EMBL" id="KAJ7417068.1"/>
    </source>
</evidence>
<feature type="region of interest" description="Disordered" evidence="1">
    <location>
        <begin position="503"/>
        <end position="528"/>
    </location>
</feature>
<feature type="compositionally biased region" description="Low complexity" evidence="1">
    <location>
        <begin position="658"/>
        <end position="667"/>
    </location>
</feature>
<dbReference type="Proteomes" id="UP001145742">
    <property type="component" value="Unassembled WGS sequence"/>
</dbReference>
<sequence length="2184" mass="246173">MHSFGNEEAVSLERLFAFFCECVRRGHWELAQACVPQLSQGHGDGPGKVEAILQALVACPVGVRWGQNSSPWRTAWLWLIVLEKWLARNQKTVPVVLQRETEFLVFLEELQKDVSEEVLKELFETFECTQNKHIVDSKRRDDCSHKFSLDVVSALRKLLLRAPQRAKALLEFFQEEQGTHTSSPQQYRSLQNIFVEFLCDSLKSLQRLQCSSEISAELDQKELVDTIYAALSIVTFDVEHQADEVTALTLLKREDYSGLSTLLRREFSPLSRLLVLLGWTHCQSLESAKALLWTLHKTQNLCNDSVLKDFCDGLWIHVEILEWCMQQNSITVPGKVLLQHLHNLDCHTAVYSLHHLTNLLALNEDDVIELLQKVPARHQQMEAATHPNTLSRQRNLVLFRAFCAMKYAIYALCVNAHKHSKCKNCIYSLFGDTPERANSGEPADCSSLFPQYIEKCQQFLRSVPAPMRLEVLENIFSLLFVSYSDLYTETLLPEDYAEDEDLDKKSSTLSVEGSASRRSSTSESPQHLTEAEKKSEWHLLAAQTVHADTQNRCDSVLSGKSCETSKLSYLNLKHFTSDGTGFLVDDVAMDAFLTLLLNHLEEIQSSLPWDSSNVLVECLNLSISRDAFGSRVSQFSKYLSEAHWRFKVVMSNRNAEGSTSSVSGSSDLESRASPHQQNPLIPMMLSPPESLLVSCVLRGNFLEAHQVALMFNLDTSPCYGELVFMERYQEAVREMARVEHNIENQVSDGTGGIRKSGSGRSTLQAIGNAAAAGMVFYSISDVTDKLLATSGSLAPTLQENFWIRNIQLEHTDPLREVLEDLSPSAMAAFDLACTQCHLWKTCKQLLETAERRLYNSLETQEFSDEKIGSHFRCSIVDLLQACYPALTEESITSEIVLSQNLDQILKALTCVERSVDSKGSLLGTLVEQGSLKPAELQKHLVWNQTQLLLRTLDQHAQTTPESNMQTNFVKAFLDYITTLAAVVLRSLNAELGKGFQKKSLSPSADTQTVESGLVLENVSAEIKVGNPFILLQQSPSQLLSQLVFEKQVHPDSARQNSQARCLLTNISKLAHQCACLCLPDIETPVHNSAMTSEDISTQAPSSLNDLSQHTLTASSLDFLKSQSKLMATVACLSASNIQKSHKSSLSWMEFRGKREVPLGLEQISRECEALLKEFPILERFFLAMIEPLQNQGEGSSLATLFSGKMYISLVLLGLHSTTALKVLMEVFEQALSAKDWDRALKVLDLYSRDVEEEVNVKDAVLSCAAAEDKDGWQYLFPVKNAVLRSRLALRCLDKWPLDACLEILAYCISDQDVTDDLKASLQSRRKELQVYQKILNVQNEPLWNDWQDLKKACSDDPQTVMNIILKAKDYELCEEWGHLYPVPREDLINLHREHLLHLLEMGDMEKALQLLQRIGDPGICLAISEQSLDQHPNLAASHFLADYLTAHFYASLTTARRSEIQALCVGSKVLLTLPELSRVNYFHLSSRPLLMLEQLLMNMKVDWVAVAVQTLHQLLAGQDIGFTVEDINNLLSKYAEKALNFPFTLKEKRSDSLIRIQESLNQVSECEALSKSGSSELSPVSFTGKVYPYLQVRETEVCSRICFLKNLCLLRSHHQSSNGYPMTLKRYVWFAKRNALLCRRENQDQVEETSSNEYSSVVRTPKATELEWNFSLNEEENEMIRSEFYYEQAPSSSLCIAILSLHSDSIVCGHQLIEHCCKLSQGLTNPEVDAGLLMDIMKQLLFSAKMMFVKAGRSQDLALCDSYISKVDVLNILVAAAYRPVPSLDQILLPAAVTRLRNQLLEAEYYQLAIEVSTKSGLDPGGAWHAWGMACLKAGNLSSAREKFNRCLKPPMDLNQLNHGSRLVQDVIQYLEATVKPILIAESPSEVFIEGIFIPSYESGKLHMLENLLETIDPGLESWGVYLIAACKYLQRKNYYHILYELQQFMKDHVRAAMTCIRFFTHGAKSYTELGGKQTWLLKIKDHLKVYLQEVSRSAGRKKIAFTFRKKMSATDVSRHINTVDLQMEVTKFLHQCESSGTSQMTGSCLPTLFGNNNMKMDVACKVILEGKNIEEGFGIAFRVIQDFQLEATEVYSKVAKQLVKQQKYSEIRQLLKCVNESGVAAKNDGDNIILNCLNEFKNIPAEDLDNLIQDMDSDENKIFEGYALNSRNDNEFLKALVFVTIEL</sequence>
<dbReference type="InterPro" id="IPR028730">
    <property type="entry name" value="ZFYVE26"/>
</dbReference>
<feature type="domain" description="ZFYVE26-like TPR repeats" evidence="2">
    <location>
        <begin position="2088"/>
        <end position="2159"/>
    </location>
</feature>
<dbReference type="PANTHER" id="PTHR46591:SF1">
    <property type="entry name" value="ZINC FINGER FYVE DOMAIN-CONTAINING PROTEIN 26"/>
    <property type="match status" value="1"/>
</dbReference>
<feature type="compositionally biased region" description="Low complexity" evidence="1">
    <location>
        <begin position="510"/>
        <end position="524"/>
    </location>
</feature>
<dbReference type="EMBL" id="WHWB01033784">
    <property type="protein sequence ID" value="KAJ7417068.1"/>
    <property type="molecule type" value="Genomic_DNA"/>
</dbReference>